<organism evidence="2 3">
    <name type="scientific">Globodera pallida</name>
    <name type="common">Potato cyst nematode worm</name>
    <name type="synonym">Heterodera pallida</name>
    <dbReference type="NCBI Taxonomy" id="36090"/>
    <lineage>
        <taxon>Eukaryota</taxon>
        <taxon>Metazoa</taxon>
        <taxon>Ecdysozoa</taxon>
        <taxon>Nematoda</taxon>
        <taxon>Chromadorea</taxon>
        <taxon>Rhabditida</taxon>
        <taxon>Tylenchina</taxon>
        <taxon>Tylenchomorpha</taxon>
        <taxon>Tylenchoidea</taxon>
        <taxon>Heteroderidae</taxon>
        <taxon>Heteroderinae</taxon>
        <taxon>Globodera</taxon>
    </lineage>
</organism>
<sequence length="130" mass="13142">MTNRPTDRRLLRLSRLGRGGIRRGAVHSPIFVQFAEQPSRTRRRKMRPPSGAAADGTAAAGEAADGTAAAGEAADGTVAAGEAVAVAAVGEDAEEDGDGDAKARNGRTDGTERTTGTAPGGSTDRKTAAL</sequence>
<dbReference type="AlphaFoldDB" id="A0A183CB92"/>
<dbReference type="WBParaSite" id="GPLIN_001014300">
    <property type="protein sequence ID" value="GPLIN_001014300"/>
    <property type="gene ID" value="GPLIN_001014300"/>
</dbReference>
<protein>
    <submittedName>
        <fullName evidence="3">Pr1-like protein</fullName>
    </submittedName>
</protein>
<accession>A0A183CB92</accession>
<evidence type="ECO:0000313" key="3">
    <source>
        <dbReference type="WBParaSite" id="GPLIN_001014300"/>
    </source>
</evidence>
<dbReference type="Proteomes" id="UP000050741">
    <property type="component" value="Unassembled WGS sequence"/>
</dbReference>
<feature type="compositionally biased region" description="Basic and acidic residues" evidence="1">
    <location>
        <begin position="99"/>
        <end position="112"/>
    </location>
</feature>
<feature type="region of interest" description="Disordered" evidence="1">
    <location>
        <begin position="33"/>
        <end position="75"/>
    </location>
</feature>
<proteinExistence type="predicted"/>
<evidence type="ECO:0000313" key="2">
    <source>
        <dbReference type="Proteomes" id="UP000050741"/>
    </source>
</evidence>
<name>A0A183CB92_GLOPA</name>
<reference evidence="3" key="2">
    <citation type="submission" date="2016-06" db="UniProtKB">
        <authorList>
            <consortium name="WormBaseParasite"/>
        </authorList>
    </citation>
    <scope>IDENTIFICATION</scope>
</reference>
<reference evidence="2" key="1">
    <citation type="submission" date="2014-05" db="EMBL/GenBank/DDBJ databases">
        <title>The genome and life-stage specific transcriptomes of Globodera pallida elucidate key aspects of plant parasitism by a cyst nematode.</title>
        <authorList>
            <person name="Cotton J.A."/>
            <person name="Lilley C.J."/>
            <person name="Jones L.M."/>
            <person name="Kikuchi T."/>
            <person name="Reid A.J."/>
            <person name="Thorpe P."/>
            <person name="Tsai I.J."/>
            <person name="Beasley H."/>
            <person name="Blok V."/>
            <person name="Cock P.J.A."/>
            <person name="Van den Akker S.E."/>
            <person name="Holroyd N."/>
            <person name="Hunt M."/>
            <person name="Mantelin S."/>
            <person name="Naghra H."/>
            <person name="Pain A."/>
            <person name="Palomares-Rius J.E."/>
            <person name="Zarowiecki M."/>
            <person name="Berriman M."/>
            <person name="Jones J.T."/>
            <person name="Urwin P.E."/>
        </authorList>
    </citation>
    <scope>NUCLEOTIDE SEQUENCE [LARGE SCALE GENOMIC DNA]</scope>
    <source>
        <strain evidence="2">Lindley</strain>
    </source>
</reference>
<evidence type="ECO:0000256" key="1">
    <source>
        <dbReference type="SAM" id="MobiDB-lite"/>
    </source>
</evidence>
<feature type="region of interest" description="Disordered" evidence="1">
    <location>
        <begin position="87"/>
        <end position="130"/>
    </location>
</feature>
<feature type="compositionally biased region" description="Low complexity" evidence="1">
    <location>
        <begin position="51"/>
        <end position="75"/>
    </location>
</feature>
<keyword evidence="2" id="KW-1185">Reference proteome</keyword>